<feature type="region of interest" description="Disordered" evidence="1">
    <location>
        <begin position="260"/>
        <end position="289"/>
    </location>
</feature>
<comment type="caution">
    <text evidence="2">The sequence shown here is derived from an EMBL/GenBank/DDBJ whole genome shotgun (WGS) entry which is preliminary data.</text>
</comment>
<keyword evidence="3" id="KW-1185">Reference proteome</keyword>
<name>A0A4R8QZE5_COLTR</name>
<protein>
    <submittedName>
        <fullName evidence="2">Uncharacterized protein</fullName>
    </submittedName>
</protein>
<dbReference type="EMBL" id="RYZW01000157">
    <property type="protein sequence ID" value="TDZ40663.1"/>
    <property type="molecule type" value="Genomic_DNA"/>
</dbReference>
<feature type="region of interest" description="Disordered" evidence="1">
    <location>
        <begin position="102"/>
        <end position="144"/>
    </location>
</feature>
<feature type="region of interest" description="Disordered" evidence="1">
    <location>
        <begin position="194"/>
        <end position="213"/>
    </location>
</feature>
<dbReference type="AlphaFoldDB" id="A0A4R8QZE5"/>
<accession>A0A4R8QZE5</accession>
<gene>
    <name evidence="2" type="ORF">CTRI78_v010222</name>
</gene>
<reference evidence="2 3" key="1">
    <citation type="submission" date="2018-12" db="EMBL/GenBank/DDBJ databases">
        <title>Genome sequence and assembly of Colletotrichum trifolii.</title>
        <authorList>
            <person name="Gan P."/>
            <person name="Shirasu K."/>
        </authorList>
    </citation>
    <scope>NUCLEOTIDE SEQUENCE [LARGE SCALE GENOMIC DNA]</scope>
    <source>
        <strain evidence="2 3">543-2</strain>
    </source>
</reference>
<organism evidence="2 3">
    <name type="scientific">Colletotrichum trifolii</name>
    <dbReference type="NCBI Taxonomy" id="5466"/>
    <lineage>
        <taxon>Eukaryota</taxon>
        <taxon>Fungi</taxon>
        <taxon>Dikarya</taxon>
        <taxon>Ascomycota</taxon>
        <taxon>Pezizomycotina</taxon>
        <taxon>Sordariomycetes</taxon>
        <taxon>Hypocreomycetidae</taxon>
        <taxon>Glomerellales</taxon>
        <taxon>Glomerellaceae</taxon>
        <taxon>Colletotrichum</taxon>
        <taxon>Colletotrichum orbiculare species complex</taxon>
    </lineage>
</organism>
<feature type="compositionally biased region" description="Basic and acidic residues" evidence="1">
    <location>
        <begin position="269"/>
        <end position="287"/>
    </location>
</feature>
<evidence type="ECO:0000313" key="2">
    <source>
        <dbReference type="EMBL" id="TDZ40663.1"/>
    </source>
</evidence>
<sequence>MQLAGVKCCYRTPGKRGRRPRVRAEDQPDVKAATPLCETNGVPKDDDAIEHVLSLLTPDLSTEFILTSANDKASLEDTEFFQGSDSNSESYWRDLLAGPDYDEGGNAQRASSLVDAVSEAGGPKSAETMHSYPTPAGESGPSPLTPDDFSSRLYDCPPPSFCSNMCHIPDDGKHTPPYQEISTTSPCMHLRYSGSSGGASKTTRTKSTASCRTDSSDMTLDLETALRDSSKTDAFARVFSSNYDDVQRWHLNEESWVDVDDSMDPDLEFPGKKEKQPAGSRETRKPPMLDLSLSKSEQKAEIFGSRVPTASRQGVLGQGIKGTLQEEADPPACCRKHGSEGFQVAMRDFKRRFPEGGCLSNKERFQILGTLSRDNNAAALWNELDTEDMRMLFIQDTLTNRGKQT</sequence>
<dbReference type="Proteomes" id="UP000295703">
    <property type="component" value="Unassembled WGS sequence"/>
</dbReference>
<proteinExistence type="predicted"/>
<evidence type="ECO:0000313" key="3">
    <source>
        <dbReference type="Proteomes" id="UP000295703"/>
    </source>
</evidence>
<evidence type="ECO:0000256" key="1">
    <source>
        <dbReference type="SAM" id="MobiDB-lite"/>
    </source>
</evidence>
<feature type="compositionally biased region" description="Low complexity" evidence="1">
    <location>
        <begin position="198"/>
        <end position="213"/>
    </location>
</feature>
<feature type="region of interest" description="Disordered" evidence="1">
    <location>
        <begin position="12"/>
        <end position="43"/>
    </location>
</feature>